<proteinExistence type="predicted"/>
<reference evidence="1" key="1">
    <citation type="submission" date="2023-06" db="EMBL/GenBank/DDBJ databases">
        <authorList>
            <person name="Kurt Z."/>
        </authorList>
    </citation>
    <scope>NUCLEOTIDE SEQUENCE</scope>
</reference>
<dbReference type="Proteomes" id="UP001642409">
    <property type="component" value="Unassembled WGS sequence"/>
</dbReference>
<sequence>MNNLLSSCNTYQLKQKVDNIENVLIVIDDVIFNNVTELENRIISNFSKSEFNLQLNTSILDNRIYENISQIQNEISAVQMKAEANLLSNTTVLDWRIYNNISIFNNSIKILNQNLSLRLNNVDDSILKQAQIIDQQLNLINNLTQQINCTSNYGYSMINGSCVQVTCAISGQQSINGICQCMNINSVVQAGSCVCPVNAQIIGTACVCTFSGQTMQNGACSCSTTGAFVDNGVCTCGVNGINISNTCSCPSGANLLNGVCTCTNINAYISGNQCICPTYSSLIGSTCTCPTNSQIENNQCVCNLISGQILNNDGICQCQTIGAFVKNGACVCGQNALNVSNTCICPVNSSLINQVCVCDQIIGSQIITGICQCPSGLSVVNNSCQQIRYYINLTNLQCSQDIFIQSYDIQSITNQINSSSNFTAGYVFSSTNTIYNAFIDISDNVYSSTIYPLFQSQYIFTNLKIQFGTQNVNGGSFIISTSTSVSINLLNIISRSGSQLIINSSKFLNILMAESTNANITNLLVNFTFAPSYGNITLINNINGICNISGYQVLGTYISTSTTTMIGQRVNTATVTVNKFCFKPNAYNVGNGSSYLFGQAIITTSIFSINNIAIIVGYSSNILLLGSISTTNYNSNYYMFGGIITHVNSNSTVSINNVILDSYQKFSSSYVSYSGFLIGYVQAISSIISLSNVCLQQNVTSTTQQIYWFGIMGYISFGWSESISQISYLKNCFKLGKREHIVQAVNEISKSLQQLLNYQKISQIFTICSNDYFVQLYNINLNNNIRTLQTTLLFNDNFII</sequence>
<evidence type="ECO:0000313" key="2">
    <source>
        <dbReference type="EMBL" id="CAL6025536.1"/>
    </source>
</evidence>
<accession>A0AA86PUA4</accession>
<dbReference type="EMBL" id="CAXDID020000099">
    <property type="protein sequence ID" value="CAL6025536.1"/>
    <property type="molecule type" value="Genomic_DNA"/>
</dbReference>
<protein>
    <submittedName>
        <fullName evidence="1">Uncharacterized protein</fullName>
    </submittedName>
</protein>
<organism evidence="1">
    <name type="scientific">Hexamita inflata</name>
    <dbReference type="NCBI Taxonomy" id="28002"/>
    <lineage>
        <taxon>Eukaryota</taxon>
        <taxon>Metamonada</taxon>
        <taxon>Diplomonadida</taxon>
        <taxon>Hexamitidae</taxon>
        <taxon>Hexamitinae</taxon>
        <taxon>Hexamita</taxon>
    </lineage>
</organism>
<comment type="caution">
    <text evidence="1">The sequence shown here is derived from an EMBL/GenBank/DDBJ whole genome shotgun (WGS) entry which is preliminary data.</text>
</comment>
<evidence type="ECO:0000313" key="1">
    <source>
        <dbReference type="EMBL" id="CAI9941540.1"/>
    </source>
</evidence>
<name>A0AA86PUA4_9EUKA</name>
<gene>
    <name evidence="1" type="ORF">HINF_LOCUS29185</name>
    <name evidence="2" type="ORF">HINF_LOCUS30374</name>
</gene>
<keyword evidence="3" id="KW-1185">Reference proteome</keyword>
<evidence type="ECO:0000313" key="3">
    <source>
        <dbReference type="Proteomes" id="UP001642409"/>
    </source>
</evidence>
<dbReference type="AlphaFoldDB" id="A0AA86PUA4"/>
<dbReference type="EMBL" id="CATOUU010000694">
    <property type="protein sequence ID" value="CAI9941540.1"/>
    <property type="molecule type" value="Genomic_DNA"/>
</dbReference>
<reference evidence="2 3" key="2">
    <citation type="submission" date="2024-07" db="EMBL/GenBank/DDBJ databases">
        <authorList>
            <person name="Akdeniz Z."/>
        </authorList>
    </citation>
    <scope>NUCLEOTIDE SEQUENCE [LARGE SCALE GENOMIC DNA]</scope>
</reference>